<name>A0A426VGW5_9BURK</name>
<evidence type="ECO:0000313" key="1">
    <source>
        <dbReference type="EMBL" id="RRS06142.1"/>
    </source>
</evidence>
<proteinExistence type="predicted"/>
<dbReference type="EMBL" id="RSED01000001">
    <property type="protein sequence ID" value="RRS06142.1"/>
    <property type="molecule type" value="Genomic_DNA"/>
</dbReference>
<evidence type="ECO:0000313" key="2">
    <source>
        <dbReference type="Proteomes" id="UP000269265"/>
    </source>
</evidence>
<organism evidence="1 2">
    <name type="scientific">Aquabacterium soli</name>
    <dbReference type="NCBI Taxonomy" id="2493092"/>
    <lineage>
        <taxon>Bacteria</taxon>
        <taxon>Pseudomonadati</taxon>
        <taxon>Pseudomonadota</taxon>
        <taxon>Betaproteobacteria</taxon>
        <taxon>Burkholderiales</taxon>
        <taxon>Aquabacterium</taxon>
    </lineage>
</organism>
<accession>A0A426VGW5</accession>
<dbReference type="RefSeq" id="WP_125241285.1">
    <property type="nucleotide sequence ID" value="NZ_RSED01000001.1"/>
</dbReference>
<comment type="caution">
    <text evidence="1">The sequence shown here is derived from an EMBL/GenBank/DDBJ whole genome shotgun (WGS) entry which is preliminary data.</text>
</comment>
<protein>
    <submittedName>
        <fullName evidence="1">Uncharacterized protein</fullName>
    </submittedName>
</protein>
<dbReference type="AlphaFoldDB" id="A0A426VGW5"/>
<reference evidence="1 2" key="1">
    <citation type="submission" date="2018-12" db="EMBL/GenBank/DDBJ databases">
        <title>The whole draft genome of Aquabacterium sp. SJQ9.</title>
        <authorList>
            <person name="Sun L."/>
            <person name="Gao X."/>
            <person name="Chen W."/>
            <person name="Huang K."/>
        </authorList>
    </citation>
    <scope>NUCLEOTIDE SEQUENCE [LARGE SCALE GENOMIC DNA]</scope>
    <source>
        <strain evidence="1 2">SJQ9</strain>
    </source>
</reference>
<sequence length="140" mass="15113">MGAAAVIDLDLGSDVVNVGGWRLPLASLERLWSVVAVLPGVPDEAEQRWVVQTRDGIALAAALNLPSQAHVDALGAWAQSCGGIFRLRRVGWPWRWGTLGWAWCAMRRGSGQFSLAVWDAVRQGGEETGPLGLVDVLRDE</sequence>
<dbReference type="Proteomes" id="UP000269265">
    <property type="component" value="Unassembled WGS sequence"/>
</dbReference>
<gene>
    <name evidence="1" type="ORF">EIP75_00635</name>
</gene>
<keyword evidence="2" id="KW-1185">Reference proteome</keyword>